<dbReference type="Proteomes" id="UP000007967">
    <property type="component" value="Chromosome"/>
</dbReference>
<protein>
    <submittedName>
        <fullName evidence="2">Methyltransferase type 11</fullName>
    </submittedName>
</protein>
<dbReference type="HOGENOM" id="CLU_968698_0_0_11"/>
<dbReference type="SUPFAM" id="SSF53335">
    <property type="entry name" value="S-adenosyl-L-methionine-dependent methyltransferases"/>
    <property type="match status" value="1"/>
</dbReference>
<keyword evidence="3" id="KW-1185">Reference proteome</keyword>
<dbReference type="CDD" id="cd02440">
    <property type="entry name" value="AdoMet_MTases"/>
    <property type="match status" value="1"/>
</dbReference>
<dbReference type="InterPro" id="IPR013216">
    <property type="entry name" value="Methyltransf_11"/>
</dbReference>
<organism evidence="2 3">
    <name type="scientific">Kribbella flavida (strain DSM 17836 / JCM 10339 / NBRC 14399)</name>
    <dbReference type="NCBI Taxonomy" id="479435"/>
    <lineage>
        <taxon>Bacteria</taxon>
        <taxon>Bacillati</taxon>
        <taxon>Actinomycetota</taxon>
        <taxon>Actinomycetes</taxon>
        <taxon>Propionibacteriales</taxon>
        <taxon>Kribbellaceae</taxon>
        <taxon>Kribbella</taxon>
    </lineage>
</organism>
<dbReference type="eggNOG" id="COG2226">
    <property type="taxonomic scope" value="Bacteria"/>
</dbReference>
<sequence>MEIDRGVAENYDELPLWSAPFGQLILDRVPLRRGQTVVDIGAGTGFLTVELAQRSAARVIAVDPWADAMDVLRRKVEYLGLRDVELVVSDAARLELPDGSVDVVVSNLGINNFANAATVLAECHRVLRPGGHLLISTNLVGHMQEFYDVLREVVGASAKLDEHLGHRATVEGTLDLLTTAGFAATADRTQFSMRFADGTALLDHYFIRLGFLDGWLDAVGPEALHATEQQLNRRGELTLTIPAACFTAVRS</sequence>
<keyword evidence="2" id="KW-0489">Methyltransferase</keyword>
<dbReference type="RefSeq" id="WP_012919227.1">
    <property type="nucleotide sequence ID" value="NC_013729.1"/>
</dbReference>
<dbReference type="KEGG" id="kfl:Kfla_1574"/>
<dbReference type="EMBL" id="CP001736">
    <property type="protein sequence ID" value="ADB30671.1"/>
    <property type="molecule type" value="Genomic_DNA"/>
</dbReference>
<dbReference type="GO" id="GO:0008757">
    <property type="term" value="F:S-adenosylmethionine-dependent methyltransferase activity"/>
    <property type="evidence" value="ECO:0007669"/>
    <property type="project" value="InterPro"/>
</dbReference>
<proteinExistence type="predicted"/>
<evidence type="ECO:0000313" key="2">
    <source>
        <dbReference type="EMBL" id="ADB30671.1"/>
    </source>
</evidence>
<reference evidence="2 3" key="2">
    <citation type="journal article" date="2010" name="Stand. Genomic Sci.">
        <title>Complete genome sequence of Kribbella flavida type strain (IFO 14399).</title>
        <authorList>
            <person name="Pukall R."/>
            <person name="Lapidus A."/>
            <person name="Glavina Del Rio T."/>
            <person name="Copeland A."/>
            <person name="Tice H."/>
            <person name="Cheng J.-F."/>
            <person name="Lucas S."/>
            <person name="Chen F."/>
            <person name="Nolan M."/>
            <person name="LaButti K."/>
            <person name="Pati A."/>
            <person name="Ivanova N."/>
            <person name="Mavrommatis K."/>
            <person name="Mikhailova N."/>
            <person name="Pitluck S."/>
            <person name="Bruce D."/>
            <person name="Goodwin L."/>
            <person name="Land M."/>
            <person name="Hauser L."/>
            <person name="Chang Y.-J."/>
            <person name="Jeffries C.D."/>
            <person name="Chen A."/>
            <person name="Palaniappan K."/>
            <person name="Chain P."/>
            <person name="Rohde M."/>
            <person name="Goeker M."/>
            <person name="Bristow J."/>
            <person name="Eisen J.A."/>
            <person name="Markowitz V."/>
            <person name="Hugenholtz P."/>
            <person name="Kyrpides N.C."/>
            <person name="Klenk H.-P."/>
            <person name="Brettin T."/>
        </authorList>
    </citation>
    <scope>NUCLEOTIDE SEQUENCE [LARGE SCALE GENOMIC DNA]</scope>
    <source>
        <strain evidence="3">DSM 17836 / JCM 10339 / NBRC 14399</strain>
    </source>
</reference>
<name>D2PLP2_KRIFD</name>
<dbReference type="AlphaFoldDB" id="D2PLP2"/>
<feature type="domain" description="Methyltransferase type 11" evidence="1">
    <location>
        <begin position="38"/>
        <end position="135"/>
    </location>
</feature>
<gene>
    <name evidence="2" type="ordered locus">Kfla_1574</name>
</gene>
<accession>D2PLP2</accession>
<keyword evidence="2" id="KW-0808">Transferase</keyword>
<dbReference type="InterPro" id="IPR029063">
    <property type="entry name" value="SAM-dependent_MTases_sf"/>
</dbReference>
<dbReference type="GO" id="GO:0032259">
    <property type="term" value="P:methylation"/>
    <property type="evidence" value="ECO:0007669"/>
    <property type="project" value="UniProtKB-KW"/>
</dbReference>
<dbReference type="Gene3D" id="3.40.50.150">
    <property type="entry name" value="Vaccinia Virus protein VP39"/>
    <property type="match status" value="1"/>
</dbReference>
<dbReference type="STRING" id="479435.Kfla_1574"/>
<evidence type="ECO:0000259" key="1">
    <source>
        <dbReference type="Pfam" id="PF08241"/>
    </source>
</evidence>
<reference evidence="3" key="1">
    <citation type="submission" date="2009-09" db="EMBL/GenBank/DDBJ databases">
        <title>The complete genome of Kribbella flavida DSM 17836.</title>
        <authorList>
            <consortium name="US DOE Joint Genome Institute (JGI-PGF)"/>
            <person name="Lucas S."/>
            <person name="Copeland A."/>
            <person name="Lapidus A."/>
            <person name="Glavina del Rio T."/>
            <person name="Dalin E."/>
            <person name="Tice H."/>
            <person name="Bruce D."/>
            <person name="Goodwin L."/>
            <person name="Pitluck S."/>
            <person name="Kyrpides N."/>
            <person name="Mavromatis K."/>
            <person name="Ivanova N."/>
            <person name="Saunders E."/>
            <person name="Brettin T."/>
            <person name="Detter J.C."/>
            <person name="Han C."/>
            <person name="Larimer F."/>
            <person name="Land M."/>
            <person name="Hauser L."/>
            <person name="Markowitz V."/>
            <person name="Cheng J.-F."/>
            <person name="Hugenholtz P."/>
            <person name="Woyke T."/>
            <person name="Wu D."/>
            <person name="Pukall R."/>
            <person name="Klenk H.-P."/>
            <person name="Eisen J.A."/>
        </authorList>
    </citation>
    <scope>NUCLEOTIDE SEQUENCE [LARGE SCALE GENOMIC DNA]</scope>
    <source>
        <strain evidence="3">DSM 17836 / JCM 10339 / NBRC 14399</strain>
    </source>
</reference>
<evidence type="ECO:0000313" key="3">
    <source>
        <dbReference type="Proteomes" id="UP000007967"/>
    </source>
</evidence>
<dbReference type="Pfam" id="PF08241">
    <property type="entry name" value="Methyltransf_11"/>
    <property type="match status" value="1"/>
</dbReference>
<dbReference type="PANTHER" id="PTHR43591">
    <property type="entry name" value="METHYLTRANSFERASE"/>
    <property type="match status" value="1"/>
</dbReference>